<keyword evidence="3" id="KW-1185">Reference proteome</keyword>
<comment type="caution">
    <text evidence="2">The sequence shown here is derived from an EMBL/GenBank/DDBJ whole genome shotgun (WGS) entry which is preliminary data.</text>
</comment>
<dbReference type="EMBL" id="BPLQ01006737">
    <property type="protein sequence ID" value="GIY24763.1"/>
    <property type="molecule type" value="Genomic_DNA"/>
</dbReference>
<gene>
    <name evidence="2" type="ORF">CDAR_393131</name>
</gene>
<name>A0AAV4RS84_9ARAC</name>
<evidence type="ECO:0000256" key="1">
    <source>
        <dbReference type="SAM" id="Phobius"/>
    </source>
</evidence>
<feature type="transmembrane region" description="Helical" evidence="1">
    <location>
        <begin position="21"/>
        <end position="42"/>
    </location>
</feature>
<sequence>MDVERCQTSSGGQLIKVFVTYYGCFILWMVYMDALYCGWFIWMLYIVDGLYGSFILWMVYMDSLYCGCNFSPWLQCDKRLDKTKPHFSKLLANLRIPTPS</sequence>
<protein>
    <submittedName>
        <fullName evidence="2">Uncharacterized protein</fullName>
    </submittedName>
</protein>
<organism evidence="2 3">
    <name type="scientific">Caerostris darwini</name>
    <dbReference type="NCBI Taxonomy" id="1538125"/>
    <lineage>
        <taxon>Eukaryota</taxon>
        <taxon>Metazoa</taxon>
        <taxon>Ecdysozoa</taxon>
        <taxon>Arthropoda</taxon>
        <taxon>Chelicerata</taxon>
        <taxon>Arachnida</taxon>
        <taxon>Araneae</taxon>
        <taxon>Araneomorphae</taxon>
        <taxon>Entelegynae</taxon>
        <taxon>Araneoidea</taxon>
        <taxon>Araneidae</taxon>
        <taxon>Caerostris</taxon>
    </lineage>
</organism>
<evidence type="ECO:0000313" key="2">
    <source>
        <dbReference type="EMBL" id="GIY24763.1"/>
    </source>
</evidence>
<proteinExistence type="predicted"/>
<reference evidence="2 3" key="1">
    <citation type="submission" date="2021-06" db="EMBL/GenBank/DDBJ databases">
        <title>Caerostris darwini draft genome.</title>
        <authorList>
            <person name="Kono N."/>
            <person name="Arakawa K."/>
        </authorList>
    </citation>
    <scope>NUCLEOTIDE SEQUENCE [LARGE SCALE GENOMIC DNA]</scope>
</reference>
<dbReference type="AlphaFoldDB" id="A0AAV4RS84"/>
<dbReference type="Proteomes" id="UP001054837">
    <property type="component" value="Unassembled WGS sequence"/>
</dbReference>
<keyword evidence="1" id="KW-1133">Transmembrane helix</keyword>
<keyword evidence="1" id="KW-0472">Membrane</keyword>
<evidence type="ECO:0000313" key="3">
    <source>
        <dbReference type="Proteomes" id="UP001054837"/>
    </source>
</evidence>
<accession>A0AAV4RS84</accession>
<keyword evidence="1" id="KW-0812">Transmembrane</keyword>